<comment type="caution">
    <text evidence="2">The sequence shown here is derived from an EMBL/GenBank/DDBJ whole genome shotgun (WGS) entry which is preliminary data.</text>
</comment>
<dbReference type="EMBL" id="CACTIH010005459">
    <property type="protein sequence ID" value="CAA2993861.1"/>
    <property type="molecule type" value="Genomic_DNA"/>
</dbReference>
<feature type="region of interest" description="Disordered" evidence="1">
    <location>
        <begin position="271"/>
        <end position="299"/>
    </location>
</feature>
<feature type="region of interest" description="Disordered" evidence="1">
    <location>
        <begin position="76"/>
        <end position="110"/>
    </location>
</feature>
<feature type="compositionally biased region" description="Polar residues" evidence="1">
    <location>
        <begin position="99"/>
        <end position="110"/>
    </location>
</feature>
<feature type="compositionally biased region" description="Basic and acidic residues" evidence="1">
    <location>
        <begin position="290"/>
        <end position="299"/>
    </location>
</feature>
<gene>
    <name evidence="2" type="ORF">OLEA9_A064058</name>
</gene>
<keyword evidence="3" id="KW-1185">Reference proteome</keyword>
<name>A0A8S0SP72_OLEEU</name>
<dbReference type="AlphaFoldDB" id="A0A8S0SP72"/>
<evidence type="ECO:0000256" key="1">
    <source>
        <dbReference type="SAM" id="MobiDB-lite"/>
    </source>
</evidence>
<protein>
    <submittedName>
        <fullName evidence="2">Uncharacterized protein</fullName>
    </submittedName>
</protein>
<evidence type="ECO:0000313" key="2">
    <source>
        <dbReference type="EMBL" id="CAA2993861.1"/>
    </source>
</evidence>
<accession>A0A8S0SP72</accession>
<organism evidence="2 3">
    <name type="scientific">Olea europaea subsp. europaea</name>
    <dbReference type="NCBI Taxonomy" id="158383"/>
    <lineage>
        <taxon>Eukaryota</taxon>
        <taxon>Viridiplantae</taxon>
        <taxon>Streptophyta</taxon>
        <taxon>Embryophyta</taxon>
        <taxon>Tracheophyta</taxon>
        <taxon>Spermatophyta</taxon>
        <taxon>Magnoliopsida</taxon>
        <taxon>eudicotyledons</taxon>
        <taxon>Gunneridae</taxon>
        <taxon>Pentapetalae</taxon>
        <taxon>asterids</taxon>
        <taxon>lamiids</taxon>
        <taxon>Lamiales</taxon>
        <taxon>Oleaceae</taxon>
        <taxon>Oleeae</taxon>
        <taxon>Olea</taxon>
    </lineage>
</organism>
<dbReference type="Proteomes" id="UP000594638">
    <property type="component" value="Unassembled WGS sequence"/>
</dbReference>
<evidence type="ECO:0000313" key="3">
    <source>
        <dbReference type="Proteomes" id="UP000594638"/>
    </source>
</evidence>
<dbReference type="Gramene" id="OE9A064058T1">
    <property type="protein sequence ID" value="OE9A064058C1"/>
    <property type="gene ID" value="OE9A064058"/>
</dbReference>
<proteinExistence type="predicted"/>
<reference evidence="2 3" key="1">
    <citation type="submission" date="2019-12" db="EMBL/GenBank/DDBJ databases">
        <authorList>
            <person name="Alioto T."/>
            <person name="Alioto T."/>
            <person name="Gomez Garrido J."/>
        </authorList>
    </citation>
    <scope>NUCLEOTIDE SEQUENCE [LARGE SCALE GENOMIC DNA]</scope>
</reference>
<sequence length="299" mass="33327">MQVWAYEALLEIGLYVYVTFRPTNAEAEQPYFSTLVPYDDPPVPVLDDITRTLLRRSSMHHTLTVEMVDNWQGRVPTTELPMEDMGANDRSSDGEDTCRGQTSTYSTPRAPQVTSLVRGSTMETRTIGTSGSSLTRREVEELLLDQRILLEMQLRIMKLEIEQHVTLECKKLQEFLATLMAPVGWTTATAATPADTEVELSCRLPQGRGLIEQQLDVPDLNDRGTIEPSHAAPINDAKFEGCAVMDGDGVVTEAPLPATVPEVGCVLPTRRRSARLRRPAPSTRTPYTRGRSEHRSKCE</sequence>